<keyword evidence="13" id="KW-0458">Lysosome</keyword>
<keyword evidence="9" id="KW-0255">Endonuclease</keyword>
<evidence type="ECO:0000256" key="11">
    <source>
        <dbReference type="ARBA" id="ARBA00023157"/>
    </source>
</evidence>
<comment type="catalytic activity">
    <reaction evidence="1">
        <text>Endonucleolytic cleavage to nucleoside 3'-phosphates and 3'-phosphooligonucleotide end-products.</text>
        <dbReference type="EC" id="3.1.22.1"/>
    </reaction>
</comment>
<accession>A0AAV2KZJ2</accession>
<keyword evidence="12" id="KW-0325">Glycoprotein</keyword>
<evidence type="ECO:0000256" key="13">
    <source>
        <dbReference type="ARBA" id="ARBA00023228"/>
    </source>
</evidence>
<feature type="chain" id="PRO_5043785708" description="Deoxyribonuclease-2-alpha" evidence="19">
    <location>
        <begin position="24"/>
        <end position="418"/>
    </location>
</feature>
<evidence type="ECO:0000256" key="12">
    <source>
        <dbReference type="ARBA" id="ARBA00023180"/>
    </source>
</evidence>
<evidence type="ECO:0000256" key="4">
    <source>
        <dbReference type="ARBA" id="ARBA00012036"/>
    </source>
</evidence>
<dbReference type="CDD" id="cd09120">
    <property type="entry name" value="PLDc_DNaseII_1"/>
    <property type="match status" value="1"/>
</dbReference>
<evidence type="ECO:0000256" key="15">
    <source>
        <dbReference type="ARBA" id="ARBA00041393"/>
    </source>
</evidence>
<keyword evidence="10" id="KW-0378">Hydrolase</keyword>
<name>A0AAV2KZJ2_KNICA</name>
<keyword evidence="21" id="KW-1185">Reference proteome</keyword>
<keyword evidence="11" id="KW-1015">Disulfide bond</keyword>
<dbReference type="GO" id="GO:0005764">
    <property type="term" value="C:lysosome"/>
    <property type="evidence" value="ECO:0007669"/>
    <property type="project" value="UniProtKB-SubCell"/>
</dbReference>
<comment type="subcellular location">
    <subcellularLocation>
        <location evidence="2">Lysosome</location>
    </subcellularLocation>
</comment>
<evidence type="ECO:0000256" key="10">
    <source>
        <dbReference type="ARBA" id="ARBA00022801"/>
    </source>
</evidence>
<gene>
    <name evidence="20" type="ORF">KC01_LOCUS22651</name>
</gene>
<dbReference type="EC" id="3.1.22.1" evidence="4"/>
<evidence type="ECO:0000256" key="17">
    <source>
        <dbReference type="ARBA" id="ARBA00043033"/>
    </source>
</evidence>
<evidence type="ECO:0000256" key="16">
    <source>
        <dbReference type="ARBA" id="ARBA00041918"/>
    </source>
</evidence>
<evidence type="ECO:0000256" key="3">
    <source>
        <dbReference type="ARBA" id="ARBA00007527"/>
    </source>
</evidence>
<organism evidence="20 21">
    <name type="scientific">Knipowitschia caucasica</name>
    <name type="common">Caucasian dwarf goby</name>
    <name type="synonym">Pomatoschistus caucasicus</name>
    <dbReference type="NCBI Taxonomy" id="637954"/>
    <lineage>
        <taxon>Eukaryota</taxon>
        <taxon>Metazoa</taxon>
        <taxon>Chordata</taxon>
        <taxon>Craniata</taxon>
        <taxon>Vertebrata</taxon>
        <taxon>Euteleostomi</taxon>
        <taxon>Actinopterygii</taxon>
        <taxon>Neopterygii</taxon>
        <taxon>Teleostei</taxon>
        <taxon>Neoteleostei</taxon>
        <taxon>Acanthomorphata</taxon>
        <taxon>Gobiaria</taxon>
        <taxon>Gobiiformes</taxon>
        <taxon>Gobioidei</taxon>
        <taxon>Gobiidae</taxon>
        <taxon>Gobiinae</taxon>
        <taxon>Knipowitschia</taxon>
    </lineage>
</organism>
<evidence type="ECO:0000256" key="1">
    <source>
        <dbReference type="ARBA" id="ARBA00000447"/>
    </source>
</evidence>
<sequence length="418" mass="47594">MAVTGKVKLFVCLGIMLFELGHCNVACRNDKGKEVDWYILYKLPQFTGDGLKYLYMDESTNGWRESEERINSASGSVAKTLKPLFDYYKKKTEGFGYILYNDQPPKTPAPSSFGHAKGVVMLDRISGVWLSHTTPRFPSYQSEDFWPRSCYPKNEPWFKVMELTSRKGHRFKSFAKYSRFQDDLYAGLIVKFTKQDLFVKSWGKLRQPLPSVCSNTIPHHVYNINEVNPHRRGPFDVTVDHSKCLRREVWTKMKQALKRTSVGKVQVHTAALVAPVTAAPRAAASNKRHKRSLETRTTAEHIFQLLNAFIHENGLDWKKCVGVCTDGARAMTGRNSGVATRIREVAPEMRWTHCSIHREALAVKKMPDDLKSVLDSAVKTVNFIKSRPMNARLFHVLCDEMGSEHVQLLLHTEKAASV</sequence>
<evidence type="ECO:0000256" key="19">
    <source>
        <dbReference type="SAM" id="SignalP"/>
    </source>
</evidence>
<comment type="function">
    <text evidence="18">Hydrolyzes DNA under acidic conditions with a preference for double-stranded DNA. Plays a major role in the clearance of nucleic acids generated through apoptosis, hence preventing autoinflammation. Necessary for proper fetal development and for definitive erythropoiesis in fetal liver and bone marrow, where it degrades nuclear DNA expelled from erythroid precursor cells.</text>
</comment>
<reference evidence="20 21" key="1">
    <citation type="submission" date="2024-04" db="EMBL/GenBank/DDBJ databases">
        <authorList>
            <person name="Waldvogel A.-M."/>
            <person name="Schoenle A."/>
        </authorList>
    </citation>
    <scope>NUCLEOTIDE SEQUENCE [LARGE SCALE GENOMIC DNA]</scope>
</reference>
<keyword evidence="5" id="KW-0217">Developmental protein</keyword>
<dbReference type="Pfam" id="PF03265">
    <property type="entry name" value="DNase_II"/>
    <property type="match status" value="2"/>
</dbReference>
<evidence type="ECO:0000256" key="9">
    <source>
        <dbReference type="ARBA" id="ARBA00022759"/>
    </source>
</evidence>
<dbReference type="InterPro" id="IPR004947">
    <property type="entry name" value="DNase_II"/>
</dbReference>
<feature type="signal peptide" evidence="19">
    <location>
        <begin position="1"/>
        <end position="23"/>
    </location>
</feature>
<evidence type="ECO:0000256" key="8">
    <source>
        <dbReference type="ARBA" id="ARBA00022729"/>
    </source>
</evidence>
<dbReference type="PANTHER" id="PTHR10858">
    <property type="entry name" value="DEOXYRIBONUCLEASE II"/>
    <property type="match status" value="1"/>
</dbReference>
<evidence type="ECO:0000256" key="5">
    <source>
        <dbReference type="ARBA" id="ARBA00022473"/>
    </source>
</evidence>
<dbReference type="AlphaFoldDB" id="A0AAV2KZJ2"/>
<protein>
    <recommendedName>
        <fullName evidence="14">Deoxyribonuclease-2-alpha</fullName>
        <ecNumber evidence="4">3.1.22.1</ecNumber>
    </recommendedName>
    <alternativeName>
        <fullName evidence="15">Acid DNase</fullName>
    </alternativeName>
    <alternativeName>
        <fullName evidence="17">Deoxyribonuclease II alpha</fullName>
    </alternativeName>
    <alternativeName>
        <fullName evidence="16">Lysosomal DNase II</fullName>
    </alternativeName>
</protein>
<evidence type="ECO:0000256" key="14">
    <source>
        <dbReference type="ARBA" id="ARBA00039868"/>
    </source>
</evidence>
<evidence type="ECO:0000313" key="20">
    <source>
        <dbReference type="EMBL" id="CAL1593569.1"/>
    </source>
</evidence>
<evidence type="ECO:0000256" key="6">
    <source>
        <dbReference type="ARBA" id="ARBA00022703"/>
    </source>
</evidence>
<keyword evidence="8 19" id="KW-0732">Signal</keyword>
<comment type="similarity">
    <text evidence="3">Belongs to the DNase II family.</text>
</comment>
<keyword evidence="6" id="KW-0053">Apoptosis</keyword>
<dbReference type="GO" id="GO:0006309">
    <property type="term" value="P:apoptotic DNA fragmentation"/>
    <property type="evidence" value="ECO:0007669"/>
    <property type="project" value="TreeGrafter"/>
</dbReference>
<dbReference type="PANTHER" id="PTHR10858:SF9">
    <property type="entry name" value="DEOXYRIBONUCLEASE-2-ALPHA"/>
    <property type="match status" value="1"/>
</dbReference>
<proteinExistence type="inferred from homology"/>
<dbReference type="GO" id="GO:0004531">
    <property type="term" value="F:deoxyribonuclease II activity"/>
    <property type="evidence" value="ECO:0007669"/>
    <property type="project" value="UniProtKB-EC"/>
</dbReference>
<evidence type="ECO:0000256" key="2">
    <source>
        <dbReference type="ARBA" id="ARBA00004371"/>
    </source>
</evidence>
<evidence type="ECO:0000256" key="7">
    <source>
        <dbReference type="ARBA" id="ARBA00022722"/>
    </source>
</evidence>
<evidence type="ECO:0000313" key="21">
    <source>
        <dbReference type="Proteomes" id="UP001497482"/>
    </source>
</evidence>
<dbReference type="EMBL" id="OZ035824">
    <property type="protein sequence ID" value="CAL1593569.1"/>
    <property type="molecule type" value="Genomic_DNA"/>
</dbReference>
<dbReference type="Proteomes" id="UP001497482">
    <property type="component" value="Chromosome 2"/>
</dbReference>
<keyword evidence="7" id="KW-0540">Nuclease</keyword>
<evidence type="ECO:0000256" key="18">
    <source>
        <dbReference type="ARBA" id="ARBA00045381"/>
    </source>
</evidence>